<gene>
    <name evidence="6" type="ORF">C2G38_2177745</name>
</gene>
<accession>A0A397VJ31</accession>
<evidence type="ECO:0000256" key="5">
    <source>
        <dbReference type="SAM" id="MobiDB-lite"/>
    </source>
</evidence>
<name>A0A397VJ31_9GLOM</name>
<evidence type="ECO:0000313" key="7">
    <source>
        <dbReference type="Proteomes" id="UP000266673"/>
    </source>
</evidence>
<dbReference type="PROSITE" id="PS00131">
    <property type="entry name" value="CARBOXYPEPT_SER_SER"/>
    <property type="match status" value="1"/>
</dbReference>
<dbReference type="InterPro" id="IPR001563">
    <property type="entry name" value="Peptidase_S10"/>
</dbReference>
<dbReference type="Gene3D" id="1.10.287.410">
    <property type="match status" value="1"/>
</dbReference>
<dbReference type="EC" id="3.4.16.-" evidence="4"/>
<dbReference type="STRING" id="44941.A0A397VJ31"/>
<feature type="region of interest" description="Disordered" evidence="5">
    <location>
        <begin position="448"/>
        <end position="472"/>
    </location>
</feature>
<dbReference type="Pfam" id="PF00450">
    <property type="entry name" value="Peptidase_S10"/>
    <property type="match status" value="1"/>
</dbReference>
<keyword evidence="3" id="KW-0325">Glycoprotein</keyword>
<comment type="caution">
    <text evidence="6">The sequence shown here is derived from an EMBL/GenBank/DDBJ whole genome shotgun (WGS) entry which is preliminary data.</text>
</comment>
<dbReference type="GO" id="GO:0004185">
    <property type="term" value="F:serine-type carboxypeptidase activity"/>
    <property type="evidence" value="ECO:0007669"/>
    <property type="project" value="UniProtKB-UniRule"/>
</dbReference>
<keyword evidence="7" id="KW-1185">Reference proteome</keyword>
<dbReference type="Gene3D" id="3.40.50.1820">
    <property type="entry name" value="alpha/beta hydrolase"/>
    <property type="match status" value="1"/>
</dbReference>
<proteinExistence type="inferred from homology"/>
<dbReference type="InterPro" id="IPR018202">
    <property type="entry name" value="Ser_caboxypep_ser_AS"/>
</dbReference>
<keyword evidence="4" id="KW-0645">Protease</keyword>
<dbReference type="InterPro" id="IPR029058">
    <property type="entry name" value="AB_hydrolase_fold"/>
</dbReference>
<evidence type="ECO:0000256" key="1">
    <source>
        <dbReference type="ARBA" id="ARBA00009431"/>
    </source>
</evidence>
<evidence type="ECO:0000256" key="3">
    <source>
        <dbReference type="ARBA" id="ARBA00023180"/>
    </source>
</evidence>
<dbReference type="SUPFAM" id="SSF53474">
    <property type="entry name" value="alpha/beta-Hydrolases"/>
    <property type="match status" value="1"/>
</dbReference>
<keyword evidence="4 6" id="KW-0378">Hydrolase</keyword>
<dbReference type="EMBL" id="QKWP01000384">
    <property type="protein sequence ID" value="RIB21019.1"/>
    <property type="molecule type" value="Genomic_DNA"/>
</dbReference>
<evidence type="ECO:0000256" key="2">
    <source>
        <dbReference type="ARBA" id="ARBA00022645"/>
    </source>
</evidence>
<sequence length="621" mass="70183">MFSNKNDITASAFPLPNDTIVSSKICDSGVKQYSGYLNITPDANMFFWFFESRKDPKNSPLTIWLSGGPGISSMAPLFEQIGPCTVDNTNKSILSENSWNNVSNLLFIDQPIGVGFSYGTHMVNTSEQAAADIYNFLQRFFTVFPQYASLDLHLFSESYGGHYVPVIAKLIIQNNNLINNCKIDLIPINLKSCGIAGAWVDPAIQIDSYINFAENNTYKPLLDPPSIKKMSDAWTICKHNIDECYKTNSKQDCSIANITCKGDYFGIFVKNSGVGVYDIRTKNGLPDSIYRNYLEKSVILNSIGVNTEATKFIEVDNKVYSRFADSGDIIHSMKSQVEFLLDNNIPMMFYTGDADFICNWMGGNEMAESLKWKRHQNFKNATFQEWTVDGVKVGEIRKVEGLCNGHLHFESKQDAENFYITAKGQTFLIEDENVGIIEVYFKPPTHYTRNNNSNRYDNGEGTSSSTTMSNEVYFKPPTHYKNNSNRYDNGEGTSCSTTMSNFDKVKSNFATVKTNFLSVKRNDTKAKSNQESYESISSASNVAELRRCNTENLIEFLLNDEEFAKMNIGENFLSKLHEEDITVNSFIRLRKADLKECGLKICPSLEVEEYISSLGWYTYDI</sequence>
<dbReference type="PANTHER" id="PTHR11802">
    <property type="entry name" value="SERINE PROTEASE FAMILY S10 SERINE CARBOXYPEPTIDASE"/>
    <property type="match status" value="1"/>
</dbReference>
<evidence type="ECO:0000313" key="6">
    <source>
        <dbReference type="EMBL" id="RIB21019.1"/>
    </source>
</evidence>
<comment type="similarity">
    <text evidence="1 4">Belongs to the peptidase S10 family.</text>
</comment>
<reference evidence="6 7" key="1">
    <citation type="submission" date="2018-06" db="EMBL/GenBank/DDBJ databases">
        <title>Comparative genomics reveals the genomic features of Rhizophagus irregularis, R. cerebriforme, R. diaphanum and Gigaspora rosea, and their symbiotic lifestyle signature.</title>
        <authorList>
            <person name="Morin E."/>
            <person name="San Clemente H."/>
            <person name="Chen E.C.H."/>
            <person name="De La Providencia I."/>
            <person name="Hainaut M."/>
            <person name="Kuo A."/>
            <person name="Kohler A."/>
            <person name="Murat C."/>
            <person name="Tang N."/>
            <person name="Roy S."/>
            <person name="Loubradou J."/>
            <person name="Henrissat B."/>
            <person name="Grigoriev I.V."/>
            <person name="Corradi N."/>
            <person name="Roux C."/>
            <person name="Martin F.M."/>
        </authorList>
    </citation>
    <scope>NUCLEOTIDE SEQUENCE [LARGE SCALE GENOMIC DNA]</scope>
    <source>
        <strain evidence="6 7">DAOM 194757</strain>
    </source>
</reference>
<organism evidence="6 7">
    <name type="scientific">Gigaspora rosea</name>
    <dbReference type="NCBI Taxonomy" id="44941"/>
    <lineage>
        <taxon>Eukaryota</taxon>
        <taxon>Fungi</taxon>
        <taxon>Fungi incertae sedis</taxon>
        <taxon>Mucoromycota</taxon>
        <taxon>Glomeromycotina</taxon>
        <taxon>Glomeromycetes</taxon>
        <taxon>Diversisporales</taxon>
        <taxon>Gigasporaceae</taxon>
        <taxon>Gigaspora</taxon>
    </lineage>
</organism>
<dbReference type="PANTHER" id="PTHR11802:SF64">
    <property type="entry name" value="CARBOXYPEPTIDASE"/>
    <property type="match status" value="1"/>
</dbReference>
<dbReference type="AlphaFoldDB" id="A0A397VJ31"/>
<dbReference type="PRINTS" id="PR00724">
    <property type="entry name" value="CRBOXYPTASEC"/>
</dbReference>
<evidence type="ECO:0000256" key="4">
    <source>
        <dbReference type="RuleBase" id="RU361156"/>
    </source>
</evidence>
<keyword evidence="2 4" id="KW-0121">Carboxypeptidase</keyword>
<dbReference type="GO" id="GO:0006508">
    <property type="term" value="P:proteolysis"/>
    <property type="evidence" value="ECO:0007669"/>
    <property type="project" value="UniProtKB-KW"/>
</dbReference>
<dbReference type="GO" id="GO:0000324">
    <property type="term" value="C:fungal-type vacuole"/>
    <property type="evidence" value="ECO:0007669"/>
    <property type="project" value="TreeGrafter"/>
</dbReference>
<protein>
    <recommendedName>
        <fullName evidence="4">Carboxypeptidase</fullName>
        <ecNumber evidence="4">3.4.16.-</ecNumber>
    </recommendedName>
</protein>
<dbReference type="Proteomes" id="UP000266673">
    <property type="component" value="Unassembled WGS sequence"/>
</dbReference>
<feature type="compositionally biased region" description="Polar residues" evidence="5">
    <location>
        <begin position="448"/>
        <end position="470"/>
    </location>
</feature>
<dbReference type="OrthoDB" id="443318at2759"/>